<dbReference type="HOGENOM" id="CLU_2749917_0_0_4"/>
<proteinExistence type="predicted"/>
<dbReference type="BioCyc" id="BCEN216591:G1G1V-3287-MONOMER"/>
<gene>
    <name evidence="2" type="ORF">BCAL2971a</name>
</gene>
<dbReference type="Proteomes" id="UP000001035">
    <property type="component" value="Chromosome 1"/>
</dbReference>
<organism evidence="2 3">
    <name type="scientific">Burkholderia cenocepacia (strain ATCC BAA-245 / DSM 16553 / LMG 16656 / NCTC 13227 / J2315 / CF5610)</name>
    <name type="common">Burkholderia cepacia (strain J2315)</name>
    <dbReference type="NCBI Taxonomy" id="216591"/>
    <lineage>
        <taxon>Bacteria</taxon>
        <taxon>Pseudomonadati</taxon>
        <taxon>Pseudomonadota</taxon>
        <taxon>Betaproteobacteria</taxon>
        <taxon>Burkholderiales</taxon>
        <taxon>Burkholderiaceae</taxon>
        <taxon>Burkholderia</taxon>
        <taxon>Burkholderia cepacia complex</taxon>
    </lineage>
</organism>
<dbReference type="NCBIfam" id="NF041373">
    <property type="entry name" value="HGG_STG"/>
    <property type="match status" value="1"/>
</dbReference>
<evidence type="ECO:0000256" key="1">
    <source>
        <dbReference type="SAM" id="MobiDB-lite"/>
    </source>
</evidence>
<dbReference type="AlphaFoldDB" id="B4EB69"/>
<evidence type="ECO:0000313" key="3">
    <source>
        <dbReference type="Proteomes" id="UP000001035"/>
    </source>
</evidence>
<evidence type="ECO:0000313" key="2">
    <source>
        <dbReference type="EMBL" id="CAR53287.1"/>
    </source>
</evidence>
<name>B4EB69_BURCJ</name>
<protein>
    <submittedName>
        <fullName evidence="2">Uncharacterized protein</fullName>
    </submittedName>
</protein>
<sequence>MLPPLPSFPDELRGLTCGAKTRAGTPCKLTALYRNGRCKLHGGLSTGPRTAEGKARAALNGRALKRKQTP</sequence>
<dbReference type="InterPro" id="IPR047675">
    <property type="entry name" value="Putative_zinc-bd"/>
</dbReference>
<feature type="region of interest" description="Disordered" evidence="1">
    <location>
        <begin position="44"/>
        <end position="70"/>
    </location>
</feature>
<dbReference type="EMBL" id="AM747720">
    <property type="protein sequence ID" value="CAR53287.1"/>
    <property type="molecule type" value="Genomic_DNA"/>
</dbReference>
<dbReference type="eggNOG" id="ENOG50335NX">
    <property type="taxonomic scope" value="Bacteria"/>
</dbReference>
<accession>B4EB69</accession>
<reference evidence="2 3" key="1">
    <citation type="journal article" date="2009" name="J. Bacteriol.">
        <title>The genome of Burkholderia cenocepacia J2315, an epidemic pathogen of cystic fibrosis patients.</title>
        <authorList>
            <person name="Holden M.T."/>
            <person name="Seth-Smith H.M."/>
            <person name="Crossman L.C."/>
            <person name="Sebaihia M."/>
            <person name="Bentley S.D."/>
            <person name="Cerdeno-Tarraga A.M."/>
            <person name="Thomson N.R."/>
            <person name="Bason N."/>
            <person name="Quail M.A."/>
            <person name="Sharp S."/>
            <person name="Cherevach I."/>
            <person name="Churcher C."/>
            <person name="Goodhead I."/>
            <person name="Hauser H."/>
            <person name="Holroyd N."/>
            <person name="Mungall K."/>
            <person name="Scott P."/>
            <person name="Walker D."/>
            <person name="White B."/>
            <person name="Rose H."/>
            <person name="Iversen P."/>
            <person name="Mil-Homens D."/>
            <person name="Rocha E.P."/>
            <person name="Fialho A.M."/>
            <person name="Baldwin A."/>
            <person name="Dowson C."/>
            <person name="Barrell B.G."/>
            <person name="Govan J.R."/>
            <person name="Vandamme P."/>
            <person name="Hart C.A."/>
            <person name="Mahenthiralingam E."/>
            <person name="Parkhill J."/>
        </authorList>
    </citation>
    <scope>NUCLEOTIDE SEQUENCE [LARGE SCALE GENOMIC DNA]</scope>
    <source>
        <strain evidence="3">ATCC BAA-245 / DSM 16553 / LMG 16656 / NCTC 13227 / J2315 / CF5610</strain>
    </source>
</reference>
<dbReference type="KEGG" id="bcj:BCAL2971a"/>
<keyword evidence="3" id="KW-1185">Reference proteome</keyword>